<organism evidence="1">
    <name type="scientific">Aphanomyces invadans</name>
    <dbReference type="NCBI Taxonomy" id="157072"/>
    <lineage>
        <taxon>Eukaryota</taxon>
        <taxon>Sar</taxon>
        <taxon>Stramenopiles</taxon>
        <taxon>Oomycota</taxon>
        <taxon>Saprolegniomycetes</taxon>
        <taxon>Saprolegniales</taxon>
        <taxon>Verrucalvaceae</taxon>
        <taxon>Aphanomyces</taxon>
    </lineage>
</organism>
<dbReference type="AlphaFoldDB" id="A0A024T7T7"/>
<sequence length="114" mass="12747">MDHFAVSSRCVPQKEALHVLWTLLTAATLHLVWAQRNLVKYEAPTSNPTRRVAAAHVPRVDDVRAPVATAPAPHCVTRLTVIQSPHRLRRQSGYSALWTQYPHCLQLQPSPLTA</sequence>
<proteinExistence type="predicted"/>
<dbReference type="RefSeq" id="XP_008881283.1">
    <property type="nucleotide sequence ID" value="XM_008883061.1"/>
</dbReference>
<dbReference type="VEuPathDB" id="FungiDB:H310_15085"/>
<dbReference type="STRING" id="157072.A0A024T7T7"/>
<dbReference type="EMBL" id="KI914115">
    <property type="protein sequence ID" value="ETV90085.1"/>
    <property type="molecule type" value="Genomic_DNA"/>
</dbReference>
<name>A0A024T7T7_9STRA</name>
<dbReference type="GeneID" id="20092135"/>
<accession>A0A024T7T7</accession>
<reference evidence="1" key="1">
    <citation type="submission" date="2013-12" db="EMBL/GenBank/DDBJ databases">
        <title>The Genome Sequence of Aphanomyces invadans NJM9701.</title>
        <authorList>
            <consortium name="The Broad Institute Genomics Platform"/>
            <person name="Russ C."/>
            <person name="Tyler B."/>
            <person name="van West P."/>
            <person name="Dieguez-Uribeondo J."/>
            <person name="Young S.K."/>
            <person name="Zeng Q."/>
            <person name="Gargeya S."/>
            <person name="Fitzgerald M."/>
            <person name="Abouelleil A."/>
            <person name="Alvarado L."/>
            <person name="Chapman S.B."/>
            <person name="Gainer-Dewar J."/>
            <person name="Goldberg J."/>
            <person name="Griggs A."/>
            <person name="Gujja S."/>
            <person name="Hansen M."/>
            <person name="Howarth C."/>
            <person name="Imamovic A."/>
            <person name="Ireland A."/>
            <person name="Larimer J."/>
            <person name="McCowan C."/>
            <person name="Murphy C."/>
            <person name="Pearson M."/>
            <person name="Poon T.W."/>
            <person name="Priest M."/>
            <person name="Roberts A."/>
            <person name="Saif S."/>
            <person name="Shea T."/>
            <person name="Sykes S."/>
            <person name="Wortman J."/>
            <person name="Nusbaum C."/>
            <person name="Birren B."/>
        </authorList>
    </citation>
    <scope>NUCLEOTIDE SEQUENCE [LARGE SCALE GENOMIC DNA]</scope>
    <source>
        <strain evidence="1">NJM9701</strain>
    </source>
</reference>
<evidence type="ECO:0000313" key="1">
    <source>
        <dbReference type="EMBL" id="ETV90085.1"/>
    </source>
</evidence>
<protein>
    <submittedName>
        <fullName evidence="1">Uncharacterized protein</fullName>
    </submittedName>
</protein>
<gene>
    <name evidence="1" type="ORF">H310_15085</name>
</gene>